<organism evidence="1">
    <name type="scientific">Anguilla anguilla</name>
    <name type="common">European freshwater eel</name>
    <name type="synonym">Muraena anguilla</name>
    <dbReference type="NCBI Taxonomy" id="7936"/>
    <lineage>
        <taxon>Eukaryota</taxon>
        <taxon>Metazoa</taxon>
        <taxon>Chordata</taxon>
        <taxon>Craniata</taxon>
        <taxon>Vertebrata</taxon>
        <taxon>Euteleostomi</taxon>
        <taxon>Actinopterygii</taxon>
        <taxon>Neopterygii</taxon>
        <taxon>Teleostei</taxon>
        <taxon>Anguilliformes</taxon>
        <taxon>Anguillidae</taxon>
        <taxon>Anguilla</taxon>
    </lineage>
</organism>
<proteinExistence type="predicted"/>
<accession>A0A0E9TDP7</accession>
<name>A0A0E9TDP7_ANGAN</name>
<reference evidence="1" key="2">
    <citation type="journal article" date="2015" name="Fish Shellfish Immunol.">
        <title>Early steps in the European eel (Anguilla anguilla)-Vibrio vulnificus interaction in the gills: Role of the RtxA13 toxin.</title>
        <authorList>
            <person name="Callol A."/>
            <person name="Pajuelo D."/>
            <person name="Ebbesson L."/>
            <person name="Teles M."/>
            <person name="MacKenzie S."/>
            <person name="Amaro C."/>
        </authorList>
    </citation>
    <scope>NUCLEOTIDE SEQUENCE</scope>
</reference>
<dbReference type="AlphaFoldDB" id="A0A0E9TDP7"/>
<dbReference type="EMBL" id="GBXM01057547">
    <property type="protein sequence ID" value="JAH51030.1"/>
    <property type="molecule type" value="Transcribed_RNA"/>
</dbReference>
<reference evidence="1" key="1">
    <citation type="submission" date="2014-11" db="EMBL/GenBank/DDBJ databases">
        <authorList>
            <person name="Amaro Gonzalez C."/>
        </authorList>
    </citation>
    <scope>NUCLEOTIDE SEQUENCE</scope>
</reference>
<sequence length="45" mass="5048">MHFMKGVVSILDADWQRPCSTVTVNLTQAYFCVLRLAEGMLSCLV</sequence>
<protein>
    <submittedName>
        <fullName evidence="1">Uncharacterized protein</fullName>
    </submittedName>
</protein>
<evidence type="ECO:0000313" key="1">
    <source>
        <dbReference type="EMBL" id="JAH51030.1"/>
    </source>
</evidence>